<feature type="compositionally biased region" description="Basic and acidic residues" evidence="1">
    <location>
        <begin position="12"/>
        <end position="23"/>
    </location>
</feature>
<evidence type="ECO:0000256" key="1">
    <source>
        <dbReference type="SAM" id="MobiDB-lite"/>
    </source>
</evidence>
<evidence type="ECO:0000313" key="3">
    <source>
        <dbReference type="Proteomes" id="UP000044806"/>
    </source>
</evidence>
<reference evidence="2 3" key="1">
    <citation type="submission" date="2015-07" db="EMBL/GenBank/DDBJ databases">
        <authorList>
            <consortium name="Pathogen Informatics"/>
        </authorList>
    </citation>
    <scope>NUCLEOTIDE SEQUENCE [LARGE SCALE GENOMIC DNA]</scope>
    <source>
        <strain evidence="2 3">A51</strain>
    </source>
</reference>
<accession>A0A655S488</accession>
<protein>
    <submittedName>
        <fullName evidence="2">Uncharacterized protein</fullName>
    </submittedName>
</protein>
<proteinExistence type="predicted"/>
<evidence type="ECO:0000313" key="2">
    <source>
        <dbReference type="EMBL" id="CSB24106.1"/>
    </source>
</evidence>
<dbReference type="AlphaFoldDB" id="A0A655S488"/>
<organism evidence="2 3">
    <name type="scientific">Vibrio cholerae</name>
    <dbReference type="NCBI Taxonomy" id="666"/>
    <lineage>
        <taxon>Bacteria</taxon>
        <taxon>Pseudomonadati</taxon>
        <taxon>Pseudomonadota</taxon>
        <taxon>Gammaproteobacteria</taxon>
        <taxon>Vibrionales</taxon>
        <taxon>Vibrionaceae</taxon>
        <taxon>Vibrio</taxon>
    </lineage>
</organism>
<gene>
    <name evidence="2" type="ORF">ERS013165_03967</name>
</gene>
<dbReference type="Proteomes" id="UP000044806">
    <property type="component" value="Unassembled WGS sequence"/>
</dbReference>
<dbReference type="EMBL" id="CWOW01000094">
    <property type="protein sequence ID" value="CSB24106.1"/>
    <property type="molecule type" value="Genomic_DNA"/>
</dbReference>
<sequence length="86" mass="8651">MPDASSAVSDLEPDHMVRLEGAKSAEPPINSGSSLPNASSAFCDALRDAMLAGLACRLAIISLVAASQFAGSSPATRRLYSAASAG</sequence>
<feature type="region of interest" description="Disordered" evidence="1">
    <location>
        <begin position="1"/>
        <end position="35"/>
    </location>
</feature>
<name>A0A655S488_VIBCL</name>